<protein>
    <recommendedName>
        <fullName evidence="4">Arginine transporter</fullName>
    </recommendedName>
</protein>
<keyword evidence="1" id="KW-0732">Signal</keyword>
<comment type="caution">
    <text evidence="2">The sequence shown here is derived from an EMBL/GenBank/DDBJ whole genome shotgun (WGS) entry which is preliminary data.</text>
</comment>
<sequence>MTIKMTLGLCAFGATIGFASMASAGAIDSACMKAGRSNSSATCGCIQQVADMTLSNRDQRRAASFFRDPDRAQVVRMSESKSDNDFWARYKKFASTAEGYCSQ</sequence>
<dbReference type="EMBL" id="AUNB01000012">
    <property type="protein sequence ID" value="KEO60992.1"/>
    <property type="molecule type" value="Genomic_DNA"/>
</dbReference>
<evidence type="ECO:0000313" key="2">
    <source>
        <dbReference type="EMBL" id="KEO60992.1"/>
    </source>
</evidence>
<dbReference type="STRING" id="1353528.DT23_11430"/>
<dbReference type="AlphaFoldDB" id="A0A074KHC9"/>
<proteinExistence type="predicted"/>
<evidence type="ECO:0000256" key="1">
    <source>
        <dbReference type="SAM" id="SignalP"/>
    </source>
</evidence>
<accession>A0A074KHC9</accession>
<dbReference type="Proteomes" id="UP000027471">
    <property type="component" value="Unassembled WGS sequence"/>
</dbReference>
<evidence type="ECO:0008006" key="4">
    <source>
        <dbReference type="Google" id="ProtNLM"/>
    </source>
</evidence>
<evidence type="ECO:0000313" key="3">
    <source>
        <dbReference type="Proteomes" id="UP000027471"/>
    </source>
</evidence>
<dbReference type="eggNOG" id="ENOG5032Y82">
    <property type="taxonomic scope" value="Bacteria"/>
</dbReference>
<reference evidence="2 3" key="1">
    <citation type="journal article" date="2015" name="Antonie Van Leeuwenhoek">
        <title>Thioclava indica sp. nov., isolated from surface seawater of the Indian Ocean.</title>
        <authorList>
            <person name="Liu Y."/>
            <person name="Lai Q."/>
            <person name="Du J."/>
            <person name="Xu H."/>
            <person name="Jiang L."/>
            <person name="Shao Z."/>
        </authorList>
    </citation>
    <scope>NUCLEOTIDE SEQUENCE [LARGE SCALE GENOMIC DNA]</scope>
    <source>
        <strain evidence="2 3">DT23-4</strain>
    </source>
</reference>
<feature type="signal peptide" evidence="1">
    <location>
        <begin position="1"/>
        <end position="24"/>
    </location>
</feature>
<gene>
    <name evidence="2" type="ORF">DT23_11430</name>
</gene>
<name>A0A074KHC9_9RHOB</name>
<organism evidence="2 3">
    <name type="scientific">Thioclava indica</name>
    <dbReference type="NCBI Taxonomy" id="1353528"/>
    <lineage>
        <taxon>Bacteria</taxon>
        <taxon>Pseudomonadati</taxon>
        <taxon>Pseudomonadota</taxon>
        <taxon>Alphaproteobacteria</taxon>
        <taxon>Rhodobacterales</taxon>
        <taxon>Paracoccaceae</taxon>
        <taxon>Thioclava</taxon>
    </lineage>
</organism>
<keyword evidence="3" id="KW-1185">Reference proteome</keyword>
<feature type="chain" id="PRO_5001695339" description="Arginine transporter" evidence="1">
    <location>
        <begin position="25"/>
        <end position="103"/>
    </location>
</feature>